<dbReference type="EMBL" id="BMAW01053920">
    <property type="protein sequence ID" value="GFS93516.1"/>
    <property type="molecule type" value="Genomic_DNA"/>
</dbReference>
<name>A0A8X6N4C5_NEPPI</name>
<evidence type="ECO:0000313" key="2">
    <source>
        <dbReference type="Proteomes" id="UP000887013"/>
    </source>
</evidence>
<comment type="caution">
    <text evidence="1">The sequence shown here is derived from an EMBL/GenBank/DDBJ whole genome shotgun (WGS) entry which is preliminary data.</text>
</comment>
<sequence length="107" mass="12072">MRSRKIAKRGKPFADEDFVKECLQSTVEVLCPLQAQAISNISLSGVTIAETRGESRKIDIFNKLKCKCKKFEFHSAAIDESTDATFSAQVDIFIRCFDDEFVKDDTV</sequence>
<accession>A0A8X6N4C5</accession>
<evidence type="ECO:0000313" key="1">
    <source>
        <dbReference type="EMBL" id="GFS93516.1"/>
    </source>
</evidence>
<reference evidence="1" key="1">
    <citation type="submission" date="2020-08" db="EMBL/GenBank/DDBJ databases">
        <title>Multicomponent nature underlies the extraordinary mechanical properties of spider dragline silk.</title>
        <authorList>
            <person name="Kono N."/>
            <person name="Nakamura H."/>
            <person name="Mori M."/>
            <person name="Yoshida Y."/>
            <person name="Ohtoshi R."/>
            <person name="Malay A.D."/>
            <person name="Moran D.A.P."/>
            <person name="Tomita M."/>
            <person name="Numata K."/>
            <person name="Arakawa K."/>
        </authorList>
    </citation>
    <scope>NUCLEOTIDE SEQUENCE</scope>
</reference>
<keyword evidence="2" id="KW-1185">Reference proteome</keyword>
<dbReference type="Proteomes" id="UP000887013">
    <property type="component" value="Unassembled WGS sequence"/>
</dbReference>
<proteinExistence type="predicted"/>
<organism evidence="1 2">
    <name type="scientific">Nephila pilipes</name>
    <name type="common">Giant wood spider</name>
    <name type="synonym">Nephila maculata</name>
    <dbReference type="NCBI Taxonomy" id="299642"/>
    <lineage>
        <taxon>Eukaryota</taxon>
        <taxon>Metazoa</taxon>
        <taxon>Ecdysozoa</taxon>
        <taxon>Arthropoda</taxon>
        <taxon>Chelicerata</taxon>
        <taxon>Arachnida</taxon>
        <taxon>Araneae</taxon>
        <taxon>Araneomorphae</taxon>
        <taxon>Entelegynae</taxon>
        <taxon>Araneoidea</taxon>
        <taxon>Nephilidae</taxon>
        <taxon>Nephila</taxon>
    </lineage>
</organism>
<dbReference type="PANTHER" id="PTHR45913">
    <property type="entry name" value="EPM2A-INTERACTING PROTEIN 1"/>
    <property type="match status" value="1"/>
</dbReference>
<dbReference type="AlphaFoldDB" id="A0A8X6N4C5"/>
<protein>
    <submittedName>
        <fullName evidence="1">Uncharacterized protein</fullName>
    </submittedName>
</protein>
<gene>
    <name evidence="1" type="ORF">NPIL_246231</name>
</gene>
<dbReference type="PANTHER" id="PTHR45913:SF21">
    <property type="entry name" value="DUF4371 DOMAIN-CONTAINING PROTEIN"/>
    <property type="match status" value="1"/>
</dbReference>